<organism evidence="1">
    <name type="scientific">Timema tahoe</name>
    <dbReference type="NCBI Taxonomy" id="61484"/>
    <lineage>
        <taxon>Eukaryota</taxon>
        <taxon>Metazoa</taxon>
        <taxon>Ecdysozoa</taxon>
        <taxon>Arthropoda</taxon>
        <taxon>Hexapoda</taxon>
        <taxon>Insecta</taxon>
        <taxon>Pterygota</taxon>
        <taxon>Neoptera</taxon>
        <taxon>Polyneoptera</taxon>
        <taxon>Phasmatodea</taxon>
        <taxon>Timematodea</taxon>
        <taxon>Timematoidea</taxon>
        <taxon>Timematidae</taxon>
        <taxon>Timema</taxon>
    </lineage>
</organism>
<dbReference type="EMBL" id="OE021848">
    <property type="protein sequence ID" value="CAD7464724.1"/>
    <property type="molecule type" value="Genomic_DNA"/>
</dbReference>
<proteinExistence type="predicted"/>
<sequence>MESQCLNMNASIITQNARQKIVLNTLSGVDTA</sequence>
<accession>A0A7R9IUF9</accession>
<reference evidence="1" key="1">
    <citation type="submission" date="2020-11" db="EMBL/GenBank/DDBJ databases">
        <authorList>
            <person name="Tran Van P."/>
        </authorList>
    </citation>
    <scope>NUCLEOTIDE SEQUENCE</scope>
</reference>
<protein>
    <submittedName>
        <fullName evidence="1">Uncharacterized protein</fullName>
    </submittedName>
</protein>
<gene>
    <name evidence="1" type="ORF">TTEB3V08_LOCUS12601</name>
</gene>
<name>A0A7R9IUF9_9NEOP</name>
<evidence type="ECO:0000313" key="1">
    <source>
        <dbReference type="EMBL" id="CAD7464724.1"/>
    </source>
</evidence>
<dbReference type="AlphaFoldDB" id="A0A7R9IUF9"/>